<comment type="caution">
    <text evidence="1">The sequence shown here is derived from an EMBL/GenBank/DDBJ whole genome shotgun (WGS) entry which is preliminary data.</text>
</comment>
<dbReference type="RefSeq" id="XP_007727038.1">
    <property type="nucleotide sequence ID" value="XM_007728848.1"/>
</dbReference>
<dbReference type="InterPro" id="IPR050977">
    <property type="entry name" value="Fungal_Meroterpenoid_Isomerase"/>
</dbReference>
<evidence type="ECO:0008006" key="3">
    <source>
        <dbReference type="Google" id="ProtNLM"/>
    </source>
</evidence>
<dbReference type="GeneID" id="19162837"/>
<dbReference type="Gene3D" id="3.10.450.50">
    <property type="match status" value="1"/>
</dbReference>
<gene>
    <name evidence="1" type="ORF">A1O1_07984</name>
</gene>
<name>W9XN17_9EURO</name>
<dbReference type="HOGENOM" id="CLU_108113_2_0_1"/>
<dbReference type="OrthoDB" id="3758478at2759"/>
<dbReference type="STRING" id="1182541.W9XN17"/>
<dbReference type="Proteomes" id="UP000019484">
    <property type="component" value="Unassembled WGS sequence"/>
</dbReference>
<sequence length="170" mass="18976">MTPSVFSLPPSSPRIETARTFLAAFADLSTSQHLSVRSDDCIQIFAPSSLNPPAPKDNATFASHLAGLRDVMSGFPVTAKEMIDSEFQNAVTIWATSEAQFHDKLKDDGLSADEWNYRGEYVFMLTMDETGRRITRIVEFLDSKATERLRGLMARARDNLEKLLSQDARS</sequence>
<dbReference type="eggNOG" id="ENOG502SUN6">
    <property type="taxonomic scope" value="Eukaryota"/>
</dbReference>
<reference evidence="1 2" key="1">
    <citation type="submission" date="2013-03" db="EMBL/GenBank/DDBJ databases">
        <title>The Genome Sequence of Capronia coronata CBS 617.96.</title>
        <authorList>
            <consortium name="The Broad Institute Genomics Platform"/>
            <person name="Cuomo C."/>
            <person name="de Hoog S."/>
            <person name="Gorbushina A."/>
            <person name="Walker B."/>
            <person name="Young S.K."/>
            <person name="Zeng Q."/>
            <person name="Gargeya S."/>
            <person name="Fitzgerald M."/>
            <person name="Haas B."/>
            <person name="Abouelleil A."/>
            <person name="Allen A.W."/>
            <person name="Alvarado L."/>
            <person name="Arachchi H.M."/>
            <person name="Berlin A.M."/>
            <person name="Chapman S.B."/>
            <person name="Gainer-Dewar J."/>
            <person name="Goldberg J."/>
            <person name="Griggs A."/>
            <person name="Gujja S."/>
            <person name="Hansen M."/>
            <person name="Howarth C."/>
            <person name="Imamovic A."/>
            <person name="Ireland A."/>
            <person name="Larimer J."/>
            <person name="McCowan C."/>
            <person name="Murphy C."/>
            <person name="Pearson M."/>
            <person name="Poon T.W."/>
            <person name="Priest M."/>
            <person name="Roberts A."/>
            <person name="Saif S."/>
            <person name="Shea T."/>
            <person name="Sisk P."/>
            <person name="Sykes S."/>
            <person name="Wortman J."/>
            <person name="Nusbaum C."/>
            <person name="Birren B."/>
        </authorList>
    </citation>
    <scope>NUCLEOTIDE SEQUENCE [LARGE SCALE GENOMIC DNA]</scope>
    <source>
        <strain evidence="1 2">CBS 617.96</strain>
    </source>
</reference>
<organism evidence="1 2">
    <name type="scientific">Capronia coronata CBS 617.96</name>
    <dbReference type="NCBI Taxonomy" id="1182541"/>
    <lineage>
        <taxon>Eukaryota</taxon>
        <taxon>Fungi</taxon>
        <taxon>Dikarya</taxon>
        <taxon>Ascomycota</taxon>
        <taxon>Pezizomycotina</taxon>
        <taxon>Eurotiomycetes</taxon>
        <taxon>Chaetothyriomycetidae</taxon>
        <taxon>Chaetothyriales</taxon>
        <taxon>Herpotrichiellaceae</taxon>
        <taxon>Capronia</taxon>
    </lineage>
</organism>
<dbReference type="PANTHER" id="PTHR39598">
    <property type="entry name" value="AUSTINOL SYNTHESIS PROTEIN F-RELATED"/>
    <property type="match status" value="1"/>
</dbReference>
<evidence type="ECO:0000313" key="2">
    <source>
        <dbReference type="Proteomes" id="UP000019484"/>
    </source>
</evidence>
<proteinExistence type="predicted"/>
<dbReference type="EMBL" id="AMWN01000007">
    <property type="protein sequence ID" value="EXJ81917.1"/>
    <property type="molecule type" value="Genomic_DNA"/>
</dbReference>
<protein>
    <recommendedName>
        <fullName evidence="3">SnoaL-like domain-containing protein</fullName>
    </recommendedName>
</protein>
<dbReference type="PANTHER" id="PTHR39598:SF1">
    <property type="entry name" value="AUSTINOID BIOSYNTHESIS CLUSTERS PROTEIN F-RELATED"/>
    <property type="match status" value="1"/>
</dbReference>
<evidence type="ECO:0000313" key="1">
    <source>
        <dbReference type="EMBL" id="EXJ81917.1"/>
    </source>
</evidence>
<accession>W9XN17</accession>
<keyword evidence="2" id="KW-1185">Reference proteome</keyword>
<dbReference type="AlphaFoldDB" id="W9XN17"/>